<proteinExistence type="predicted"/>
<name>A0A0U4JL89_9CAUD</name>
<dbReference type="EMBL" id="KU160647">
    <property type="protein sequence ID" value="ALY09121.1"/>
    <property type="molecule type" value="Genomic_DNA"/>
</dbReference>
<evidence type="ECO:0000259" key="1">
    <source>
        <dbReference type="Pfam" id="PF25109"/>
    </source>
</evidence>
<organism evidence="2 3">
    <name type="scientific">Arthrobacter phage Gorgeous</name>
    <dbReference type="NCBI Taxonomy" id="1772299"/>
    <lineage>
        <taxon>Viruses</taxon>
        <taxon>Duplodnaviria</taxon>
        <taxon>Heunggongvirae</taxon>
        <taxon>Uroviricota</taxon>
        <taxon>Caudoviricetes</taxon>
        <taxon>Amigovirus</taxon>
        <taxon>Amigovirus amigo</taxon>
    </lineage>
</organism>
<accession>A0A0U4JL89</accession>
<reference evidence="2 3" key="1">
    <citation type="submission" date="2015-11" db="EMBL/GenBank/DDBJ databases">
        <authorList>
            <person name="Conboy A.J."/>
            <person name="Conboy D.B."/>
            <person name="Cross T."/>
            <person name="Moy B."/>
            <person name="Dunbar D."/>
            <person name="Bradley K.W."/>
            <person name="Asai D.J."/>
            <person name="Bowman C.A."/>
            <person name="Russell D.A."/>
            <person name="Pope W.H."/>
            <person name="Jacobs-Sera D."/>
            <person name="Hendrix R.W."/>
            <person name="Hatfull G.F."/>
        </authorList>
    </citation>
    <scope>NUCLEOTIDE SEQUENCE [LARGE SCALE GENOMIC DNA]</scope>
</reference>
<dbReference type="Proteomes" id="UP000221664">
    <property type="component" value="Segment"/>
</dbReference>
<feature type="domain" description="Polynucleotide kinase PNKP phosphatase" evidence="1">
    <location>
        <begin position="185"/>
        <end position="319"/>
    </location>
</feature>
<keyword evidence="2" id="KW-0808">Transferase</keyword>
<sequence>MTFEIKKPVMYIYRGLPGIGKSRDARQFQNQSNQSGRLAVIIERDIIRRELNPDRANWYTKTFEEEVTELHHSRIKAALHIGADVLVADTNLPNNTVKGLMRIGVNAGADVEVIDMRDPKHYPLEMALSQNALRSEDKFVDPEYIKDRYERFIHNKVLTNPDLPAPAAGGEEFEIEPYVQGNGKRAYIFDIDGTLAIMGDRGPYDGHLVHLDTVEENVATVLDLLEQNYYIYIVTGRDEKYRYITEKWLSDAGIVYDKLLMRPTQPDGEKKTEDSIVKYRLFQEHIAPERPRIMGVFDDRHRVLRMWRKLGLTTFHINGPDAGNF</sequence>
<dbReference type="InterPro" id="IPR027417">
    <property type="entry name" value="P-loop_NTPase"/>
</dbReference>
<dbReference type="Pfam" id="PF13671">
    <property type="entry name" value="AAA_33"/>
    <property type="match status" value="1"/>
</dbReference>
<dbReference type="SUPFAM" id="SSF52540">
    <property type="entry name" value="P-loop containing nucleoside triphosphate hydrolases"/>
    <property type="match status" value="1"/>
</dbReference>
<dbReference type="Gene3D" id="3.40.50.1000">
    <property type="entry name" value="HAD superfamily/HAD-like"/>
    <property type="match status" value="1"/>
</dbReference>
<dbReference type="GO" id="GO:0016301">
    <property type="term" value="F:kinase activity"/>
    <property type="evidence" value="ECO:0007669"/>
    <property type="project" value="UniProtKB-KW"/>
</dbReference>
<keyword evidence="2" id="KW-0418">Kinase</keyword>
<dbReference type="InterPro" id="IPR056782">
    <property type="entry name" value="HAD_PNKP"/>
</dbReference>
<dbReference type="InterPro" id="IPR036412">
    <property type="entry name" value="HAD-like_sf"/>
</dbReference>
<protein>
    <submittedName>
        <fullName evidence="2">Polynucleotide kinase</fullName>
    </submittedName>
</protein>
<dbReference type="Gene3D" id="3.40.50.300">
    <property type="entry name" value="P-loop containing nucleotide triphosphate hydrolases"/>
    <property type="match status" value="1"/>
</dbReference>
<dbReference type="SUPFAM" id="SSF56784">
    <property type="entry name" value="HAD-like"/>
    <property type="match status" value="1"/>
</dbReference>
<dbReference type="Pfam" id="PF25109">
    <property type="entry name" value="HAD_PNKP"/>
    <property type="match status" value="1"/>
</dbReference>
<dbReference type="InterPro" id="IPR023214">
    <property type="entry name" value="HAD_sf"/>
</dbReference>
<gene>
    <name evidence="2" type="primary">64</name>
    <name evidence="2" type="ORF">GORGEOUS_64</name>
</gene>
<evidence type="ECO:0000313" key="3">
    <source>
        <dbReference type="Proteomes" id="UP000221664"/>
    </source>
</evidence>
<evidence type="ECO:0000313" key="2">
    <source>
        <dbReference type="EMBL" id="ALY09121.1"/>
    </source>
</evidence>